<dbReference type="SUPFAM" id="SSF53850">
    <property type="entry name" value="Periplasmic binding protein-like II"/>
    <property type="match status" value="1"/>
</dbReference>
<evidence type="ECO:0000313" key="4">
    <source>
        <dbReference type="Proteomes" id="UP000093044"/>
    </source>
</evidence>
<dbReference type="PANTHER" id="PTHR42928">
    <property type="entry name" value="TRICARBOXYLATE-BINDING PROTEIN"/>
    <property type="match status" value="1"/>
</dbReference>
<gene>
    <name evidence="3" type="ORF">BED41_03260</name>
</gene>
<reference evidence="3" key="1">
    <citation type="submission" date="2016-08" db="EMBL/GenBank/DDBJ databases">
        <title>Complete genome of Cloacibacillus porcorum.</title>
        <authorList>
            <person name="Looft T."/>
            <person name="Bayles D.O."/>
            <person name="Alt D.P."/>
        </authorList>
    </citation>
    <scope>NUCLEOTIDE SEQUENCE [LARGE SCALE GENOMIC DNA]</scope>
    <source>
        <strain evidence="3">CL-84</strain>
    </source>
</reference>
<dbReference type="STRING" id="1197717.BED41_03260"/>
<dbReference type="PANTHER" id="PTHR42928:SF5">
    <property type="entry name" value="BLR1237 PROTEIN"/>
    <property type="match status" value="1"/>
</dbReference>
<feature type="chain" id="PRO_5008538856" description="Recombinase RecA" evidence="2">
    <location>
        <begin position="26"/>
        <end position="322"/>
    </location>
</feature>
<protein>
    <recommendedName>
        <fullName evidence="5">Recombinase RecA</fullName>
    </recommendedName>
</protein>
<evidence type="ECO:0000313" key="3">
    <source>
        <dbReference type="EMBL" id="ANZ44192.1"/>
    </source>
</evidence>
<dbReference type="KEGG" id="cpor:BED41_03260"/>
<proteinExistence type="inferred from homology"/>
<evidence type="ECO:0008006" key="5">
    <source>
        <dbReference type="Google" id="ProtNLM"/>
    </source>
</evidence>
<dbReference type="Gene3D" id="3.40.190.150">
    <property type="entry name" value="Bordetella uptake gene, domain 1"/>
    <property type="match status" value="1"/>
</dbReference>
<dbReference type="Pfam" id="PF03401">
    <property type="entry name" value="TctC"/>
    <property type="match status" value="1"/>
</dbReference>
<name>A0A1B2I2L1_9BACT</name>
<dbReference type="EMBL" id="CP016757">
    <property type="protein sequence ID" value="ANZ44192.1"/>
    <property type="molecule type" value="Genomic_DNA"/>
</dbReference>
<evidence type="ECO:0000256" key="1">
    <source>
        <dbReference type="ARBA" id="ARBA00006987"/>
    </source>
</evidence>
<dbReference type="OrthoDB" id="5632at2"/>
<dbReference type="Proteomes" id="UP000093044">
    <property type="component" value="Chromosome"/>
</dbReference>
<comment type="similarity">
    <text evidence="1">Belongs to the UPF0065 (bug) family.</text>
</comment>
<dbReference type="Gene3D" id="3.40.190.10">
    <property type="entry name" value="Periplasmic binding protein-like II"/>
    <property type="match status" value="1"/>
</dbReference>
<accession>A0A1B2I2L1</accession>
<keyword evidence="4" id="KW-1185">Reference proteome</keyword>
<dbReference type="AlphaFoldDB" id="A0A1B2I2L1"/>
<dbReference type="CDD" id="cd07012">
    <property type="entry name" value="PBP2_Bug_TTT"/>
    <property type="match status" value="1"/>
</dbReference>
<dbReference type="RefSeq" id="WP_066743061.1">
    <property type="nucleotide sequence ID" value="NZ_CP016757.1"/>
</dbReference>
<keyword evidence="2" id="KW-0732">Signal</keyword>
<organism evidence="3 4">
    <name type="scientific">Cloacibacillus porcorum</name>
    <dbReference type="NCBI Taxonomy" id="1197717"/>
    <lineage>
        <taxon>Bacteria</taxon>
        <taxon>Thermotogati</taxon>
        <taxon>Synergistota</taxon>
        <taxon>Synergistia</taxon>
        <taxon>Synergistales</taxon>
        <taxon>Synergistaceae</taxon>
        <taxon>Cloacibacillus</taxon>
    </lineage>
</organism>
<dbReference type="InterPro" id="IPR005064">
    <property type="entry name" value="BUG"/>
</dbReference>
<dbReference type="PIRSF" id="PIRSF017082">
    <property type="entry name" value="YflP"/>
    <property type="match status" value="1"/>
</dbReference>
<dbReference type="InterPro" id="IPR042100">
    <property type="entry name" value="Bug_dom1"/>
</dbReference>
<evidence type="ECO:0000256" key="2">
    <source>
        <dbReference type="SAM" id="SignalP"/>
    </source>
</evidence>
<sequence length="322" mass="34446">MFKKFAAVCLVVMSIFAFTGLPACAADKYPSKPIKMIVGYAPGGGVDTTARIFAKYAEEFLGQPVVITNITGGGGSIGAREVLKARPDGYTLLWMHEAILAGYVTGVAKFNWDEFTPVGRAVATCDAITVKADSPWKTIDDFMAYLKDNPGKVKMPVEIGSTSQLELAAIDNAAGGGRIVAVSGGGGATRIPKLLGGFLDAASLNAPSIPQYVKDGSLRPLAVCTPERSPFFPELPTLLEKGYDVRKPFNMYVFGPQGLSKDVVARVNEALKKFSEDPRVEKDLAAILAVPSYMTPDEQAKYLTDMTVYFQGVAKKAGINQK</sequence>
<feature type="signal peptide" evidence="2">
    <location>
        <begin position="1"/>
        <end position="25"/>
    </location>
</feature>
<dbReference type="GeneID" id="83056873"/>